<protein>
    <recommendedName>
        <fullName evidence="3">Molybdopterin-dependent oxidoreductase</fullName>
    </recommendedName>
</protein>
<name>A0A6C0G843_9BACL</name>
<sequence>MARLAGRAFPLGERIAGGTGEAFDFGAWFANWRNRQGSGPEAPLPTHLKVEAADSFEALIPWEQLGDAAVLFAQGNAPLAKNGPIRLYVPNGSSDCLNVKRVVTMRFLHDEARRGEAAFGFKQTFSADEMRIKR</sequence>
<proteinExistence type="predicted"/>
<reference evidence="1 2" key="1">
    <citation type="submission" date="2020-01" db="EMBL/GenBank/DDBJ databases">
        <title>Paenibacillus sp. nov., isolated from tomato rhizosphere.</title>
        <authorList>
            <person name="Weon H.-Y."/>
            <person name="Lee S.A."/>
        </authorList>
    </citation>
    <scope>NUCLEOTIDE SEQUENCE [LARGE SCALE GENOMIC DNA]</scope>
    <source>
        <strain evidence="1 2">12200R-189</strain>
    </source>
</reference>
<accession>A0A6C0G843</accession>
<evidence type="ECO:0000313" key="2">
    <source>
        <dbReference type="Proteomes" id="UP000476064"/>
    </source>
</evidence>
<organism evidence="1 2">
    <name type="scientific">Paenibacillus lycopersici</name>
    <dbReference type="NCBI Taxonomy" id="2704462"/>
    <lineage>
        <taxon>Bacteria</taxon>
        <taxon>Bacillati</taxon>
        <taxon>Bacillota</taxon>
        <taxon>Bacilli</taxon>
        <taxon>Bacillales</taxon>
        <taxon>Paenibacillaceae</taxon>
        <taxon>Paenibacillus</taxon>
    </lineage>
</organism>
<evidence type="ECO:0008006" key="3">
    <source>
        <dbReference type="Google" id="ProtNLM"/>
    </source>
</evidence>
<dbReference type="Proteomes" id="UP000476064">
    <property type="component" value="Chromosome"/>
</dbReference>
<dbReference type="AlphaFoldDB" id="A0A6C0G843"/>
<dbReference type="KEGG" id="plyc:GXP70_09215"/>
<keyword evidence="2" id="KW-1185">Reference proteome</keyword>
<gene>
    <name evidence="1" type="ORF">GXP70_09215</name>
</gene>
<evidence type="ECO:0000313" key="1">
    <source>
        <dbReference type="EMBL" id="QHT63831.1"/>
    </source>
</evidence>
<dbReference type="EMBL" id="CP048209">
    <property type="protein sequence ID" value="QHT63831.1"/>
    <property type="molecule type" value="Genomic_DNA"/>
</dbReference>